<evidence type="ECO:0000313" key="1">
    <source>
        <dbReference type="EMBL" id="KAI5667673.1"/>
    </source>
</evidence>
<sequence>MIYFIHIWYVLSILMFATWVHVRQSKDAIFYSYKRHINGFAAILDEKEAAEIAKHSEVISVFPNGMRKLHTSHSWEFVNLERNGGVPSSSLWKKANFGEDIIIGNLDTGVWPESHSFSDQGYGPVPSRWKGLCINNTKKGVPCNRKLIGARYFNKGYVAVGGNVTANIYTTRDFEGHGSHTLSTAGGNFVAGVSIFGVGNGTVKGGSPRARVAAYKVCYPEPIGCTDADILQAFDFAIEEGVDVISLSLGGPPQDYYNDAIAIGAFHALKKNVIVIASAGNSGPFPGSLSNVAPWIVTVGASTIDRKFLSVLELPNGLKFQGESLSKGLAKRKFYPLVKAVDAKNAVSSIPDARHCLNGTLDPGKVYGSILVCYRGDNGRIEKGLIAAEAGAIGMILCNDEADGYSLNADPHFLPTVHISYKDSISLFRYLNSTRNPTGYIAAPKAKYNVKPSPYMASFSSRGPNTITPDILKPDITAPGVSILAAYSEVVSPSGLDFDKRRTPYALLSGTSMSCPHISGIAGLLKSAYPNWSPAAIRSAIMTSARTRDNTGHSMRDETYKRTDPLAYGAGHIRPNRAADPGLVYDLTINDHLNFLCAIGYNQTSIRLFADKTYKCTKSSSVHNFNYPSIVVGSLEGKITVTRRLKNVGNPGTYYGRLRQPEGVLVSVKPNILTFKKIGEEKSFELTLIKNGMANRTSYAFGDLLWQDGHHFVRSPIVVGP</sequence>
<gene>
    <name evidence="1" type="ORF">M9H77_17526</name>
</gene>
<comment type="caution">
    <text evidence="1">The sequence shown here is derived from an EMBL/GenBank/DDBJ whole genome shotgun (WGS) entry which is preliminary data.</text>
</comment>
<proteinExistence type="predicted"/>
<keyword evidence="2" id="KW-1185">Reference proteome</keyword>
<organism evidence="1 2">
    <name type="scientific">Catharanthus roseus</name>
    <name type="common">Madagascar periwinkle</name>
    <name type="synonym">Vinca rosea</name>
    <dbReference type="NCBI Taxonomy" id="4058"/>
    <lineage>
        <taxon>Eukaryota</taxon>
        <taxon>Viridiplantae</taxon>
        <taxon>Streptophyta</taxon>
        <taxon>Embryophyta</taxon>
        <taxon>Tracheophyta</taxon>
        <taxon>Spermatophyta</taxon>
        <taxon>Magnoliopsida</taxon>
        <taxon>eudicotyledons</taxon>
        <taxon>Gunneridae</taxon>
        <taxon>Pentapetalae</taxon>
        <taxon>asterids</taxon>
        <taxon>lamiids</taxon>
        <taxon>Gentianales</taxon>
        <taxon>Apocynaceae</taxon>
        <taxon>Rauvolfioideae</taxon>
        <taxon>Vinceae</taxon>
        <taxon>Catharanthinae</taxon>
        <taxon>Catharanthus</taxon>
    </lineage>
</organism>
<dbReference type="Proteomes" id="UP001060085">
    <property type="component" value="Linkage Group LG04"/>
</dbReference>
<reference evidence="2" key="1">
    <citation type="journal article" date="2023" name="Nat. Plants">
        <title>Single-cell RNA sequencing provides a high-resolution roadmap for understanding the multicellular compartmentation of specialized metabolism.</title>
        <authorList>
            <person name="Sun S."/>
            <person name="Shen X."/>
            <person name="Li Y."/>
            <person name="Li Y."/>
            <person name="Wang S."/>
            <person name="Li R."/>
            <person name="Zhang H."/>
            <person name="Shen G."/>
            <person name="Guo B."/>
            <person name="Wei J."/>
            <person name="Xu J."/>
            <person name="St-Pierre B."/>
            <person name="Chen S."/>
            <person name="Sun C."/>
        </authorList>
    </citation>
    <scope>NUCLEOTIDE SEQUENCE [LARGE SCALE GENOMIC DNA]</scope>
</reference>
<protein>
    <submittedName>
        <fullName evidence="1">Uncharacterized protein</fullName>
    </submittedName>
</protein>
<dbReference type="EMBL" id="CM044704">
    <property type="protein sequence ID" value="KAI5667673.1"/>
    <property type="molecule type" value="Genomic_DNA"/>
</dbReference>
<accession>A0ACC0B571</accession>
<name>A0ACC0B571_CATRO</name>
<evidence type="ECO:0000313" key="2">
    <source>
        <dbReference type="Proteomes" id="UP001060085"/>
    </source>
</evidence>